<dbReference type="EMBL" id="PIPV01000008">
    <property type="protein sequence ID" value="RUO52149.1"/>
    <property type="molecule type" value="Genomic_DNA"/>
</dbReference>
<dbReference type="GO" id="GO:0000287">
    <property type="term" value="F:magnesium ion binding"/>
    <property type="evidence" value="ECO:0007669"/>
    <property type="project" value="TreeGrafter"/>
</dbReference>
<gene>
    <name evidence="6" type="ORF">CWE25_09715</name>
</gene>
<dbReference type="GO" id="GO:0030170">
    <property type="term" value="F:pyridoxal phosphate binding"/>
    <property type="evidence" value="ECO:0007669"/>
    <property type="project" value="TreeGrafter"/>
</dbReference>
<evidence type="ECO:0000313" key="6">
    <source>
        <dbReference type="EMBL" id="RUO52149.1"/>
    </source>
</evidence>
<proteinExistence type="inferred from homology"/>
<keyword evidence="7" id="KW-1185">Reference proteome</keyword>
<evidence type="ECO:0000256" key="4">
    <source>
        <dbReference type="ARBA" id="ARBA00023239"/>
    </source>
</evidence>
<dbReference type="GO" id="GO:0030378">
    <property type="term" value="F:serine racemase activity"/>
    <property type="evidence" value="ECO:0007669"/>
    <property type="project" value="TreeGrafter"/>
</dbReference>
<evidence type="ECO:0000259" key="5">
    <source>
        <dbReference type="Pfam" id="PF00291"/>
    </source>
</evidence>
<evidence type="ECO:0000256" key="2">
    <source>
        <dbReference type="ARBA" id="ARBA00010869"/>
    </source>
</evidence>
<evidence type="ECO:0000256" key="3">
    <source>
        <dbReference type="ARBA" id="ARBA00022898"/>
    </source>
</evidence>
<keyword evidence="4" id="KW-0456">Lyase</keyword>
<name>A0A432XTZ5_9GAMM</name>
<dbReference type="Gene3D" id="3.40.50.1100">
    <property type="match status" value="2"/>
</dbReference>
<dbReference type="CDD" id="cd01562">
    <property type="entry name" value="Thr-dehyd"/>
    <property type="match status" value="1"/>
</dbReference>
<accession>A0A432XTZ5</accession>
<evidence type="ECO:0000313" key="7">
    <source>
        <dbReference type="Proteomes" id="UP000287330"/>
    </source>
</evidence>
<dbReference type="GO" id="GO:0003941">
    <property type="term" value="F:L-serine ammonia-lyase activity"/>
    <property type="evidence" value="ECO:0007669"/>
    <property type="project" value="TreeGrafter"/>
</dbReference>
<evidence type="ECO:0000256" key="1">
    <source>
        <dbReference type="ARBA" id="ARBA00001933"/>
    </source>
</evidence>
<dbReference type="GO" id="GO:0070179">
    <property type="term" value="P:D-serine biosynthetic process"/>
    <property type="evidence" value="ECO:0007669"/>
    <property type="project" value="TreeGrafter"/>
</dbReference>
<sequence length="315" mass="33339">MPKISLPRYDDIILAAERLQGFITHTPVLTNTEINEALGCEIFFKCENLQKSGAFKYRGASNALLALAEHERKAGVFTVSSGNHGAALGYAGARLGVSVTVAVPSNAPAIKRNNIEASGATIVTIEPGMEAREQFATQRAETGEQFIPPYDHPDIIAGQGTATLELLKQVDNLDAVITPLGGGGLLAGACLAAQDIKVFGAEPALANDGFESLQSGIRQPAKPPRSICDGLLTQLGALNFEILQRHLSGLFVVEDRDTKAALEVIWQRLKIIVEPSSAIALAALKQEQTKFAGKRVGIILSGGNIAAEPSQPLQV</sequence>
<dbReference type="Proteomes" id="UP000287330">
    <property type="component" value="Unassembled WGS sequence"/>
</dbReference>
<organism evidence="6 7">
    <name type="scientific">Idiomarina fontislapidosi</name>
    <dbReference type="NCBI Taxonomy" id="263723"/>
    <lineage>
        <taxon>Bacteria</taxon>
        <taxon>Pseudomonadati</taxon>
        <taxon>Pseudomonadota</taxon>
        <taxon>Gammaproteobacteria</taxon>
        <taxon>Alteromonadales</taxon>
        <taxon>Idiomarinaceae</taxon>
        <taxon>Idiomarina</taxon>
    </lineage>
</organism>
<reference evidence="7" key="1">
    <citation type="journal article" date="2018" name="Front. Microbiol.">
        <title>Genome-Based Analysis Reveals the Taxonomy and Diversity of the Family Idiomarinaceae.</title>
        <authorList>
            <person name="Liu Y."/>
            <person name="Lai Q."/>
            <person name="Shao Z."/>
        </authorList>
    </citation>
    <scope>NUCLEOTIDE SEQUENCE [LARGE SCALE GENOMIC DNA]</scope>
    <source>
        <strain evidence="7">F23</strain>
    </source>
</reference>
<dbReference type="PANTHER" id="PTHR43050">
    <property type="entry name" value="SERINE / THREONINE RACEMASE FAMILY MEMBER"/>
    <property type="match status" value="1"/>
</dbReference>
<dbReference type="InterPro" id="IPR036052">
    <property type="entry name" value="TrpB-like_PALP_sf"/>
</dbReference>
<dbReference type="PANTHER" id="PTHR43050:SF1">
    <property type="entry name" value="SERINE RACEMASE"/>
    <property type="match status" value="1"/>
</dbReference>
<feature type="domain" description="Tryptophan synthase beta chain-like PALP" evidence="5">
    <location>
        <begin position="21"/>
        <end position="302"/>
    </location>
</feature>
<dbReference type="InterPro" id="IPR001926">
    <property type="entry name" value="TrpB-like_PALP"/>
</dbReference>
<comment type="cofactor">
    <cofactor evidence="1">
        <name>pyridoxal 5'-phosphate</name>
        <dbReference type="ChEBI" id="CHEBI:597326"/>
    </cofactor>
</comment>
<dbReference type="GO" id="GO:0005524">
    <property type="term" value="F:ATP binding"/>
    <property type="evidence" value="ECO:0007669"/>
    <property type="project" value="TreeGrafter"/>
</dbReference>
<dbReference type="OrthoDB" id="9811476at2"/>
<comment type="similarity">
    <text evidence="2">Belongs to the serine/threonine dehydratase family.</text>
</comment>
<dbReference type="FunFam" id="3.40.50.1100:FF:000005">
    <property type="entry name" value="Threonine dehydratase catabolic"/>
    <property type="match status" value="1"/>
</dbReference>
<comment type="caution">
    <text evidence="6">The sequence shown here is derived from an EMBL/GenBank/DDBJ whole genome shotgun (WGS) entry which is preliminary data.</text>
</comment>
<protein>
    <submittedName>
        <fullName evidence="6">Serine/threonine dehydratase</fullName>
    </submittedName>
</protein>
<dbReference type="SUPFAM" id="SSF53686">
    <property type="entry name" value="Tryptophan synthase beta subunit-like PLP-dependent enzymes"/>
    <property type="match status" value="1"/>
</dbReference>
<dbReference type="RefSeq" id="WP_110575206.1">
    <property type="nucleotide sequence ID" value="NZ_PIPV01000008.1"/>
</dbReference>
<dbReference type="Pfam" id="PF00291">
    <property type="entry name" value="PALP"/>
    <property type="match status" value="1"/>
</dbReference>
<keyword evidence="3" id="KW-0663">Pyridoxal phosphate</keyword>
<dbReference type="GO" id="GO:0018114">
    <property type="term" value="F:threonine racemase activity"/>
    <property type="evidence" value="ECO:0007669"/>
    <property type="project" value="TreeGrafter"/>
</dbReference>
<dbReference type="AlphaFoldDB" id="A0A432XTZ5"/>